<dbReference type="GO" id="GO:0016788">
    <property type="term" value="F:hydrolase activity, acting on ester bonds"/>
    <property type="evidence" value="ECO:0007669"/>
    <property type="project" value="UniProtKB-ARBA"/>
</dbReference>
<protein>
    <recommendedName>
        <fullName evidence="3">SGNH hydrolase-type esterase domain-containing protein</fullName>
    </recommendedName>
</protein>
<sequence length="462" mass="53502">MNSNNKVLVFVLSVTSVYLGLSFFSKNIIEYCPSFKNVNLFADIQNDKSVKTDKENTKKKTNSLVNKTQKLDSTFTIFDSYQTTNITDFDNDSKNFVFQNLSSKLDELYQNKKTKIRIAWFGDSQIEGDLITQDIREMLQNYFNKKKGVGFVPINSISSDFRQTATSKTSGSFETFNFKQNPERNVFLSGYSFLSSDLDITLRNNIKKDSTQILEKWLLFGKGNDITITQNGVQTNYHASEAFNRVLLDRSTANSIHFKAQFANTPIYGISFEPENGIVLDNFSFRGITGIELNKISIELLQKLNQENYYDLVVFQYGVNLMFRPNDLNYDYYYEKMSPVIKKFKKEMPKTDFLIFSCSDRAFKYDNEWKTAIGIDSLIKVQARLSYDNKVPFYNLFNSIGGKGIMKKWVDTIPRMASKDYIHFNNRGSKVVAKTIFQSIQKEFEKIKNKPKKQIKKQNNKN</sequence>
<dbReference type="EMBL" id="MTCZ01000018">
    <property type="protein sequence ID" value="OWP84791.1"/>
    <property type="molecule type" value="Genomic_DNA"/>
</dbReference>
<gene>
    <name evidence="1" type="ORF">BWK59_03470</name>
</gene>
<proteinExistence type="predicted"/>
<dbReference type="Gene3D" id="3.40.50.1110">
    <property type="entry name" value="SGNH hydrolase"/>
    <property type="match status" value="1"/>
</dbReference>
<dbReference type="InterPro" id="IPR036514">
    <property type="entry name" value="SGNH_hydro_sf"/>
</dbReference>
<reference evidence="1 2" key="1">
    <citation type="journal article" date="2017" name="Infect. Genet. Evol.">
        <title>Comparative genome analysis of fish pathogen Flavobacterium columnare reveals extensive sequence diversity within the species.</title>
        <authorList>
            <person name="Kayansamruaj P."/>
            <person name="Dong H.T."/>
            <person name="Hirono I."/>
            <person name="Kondo H."/>
            <person name="Senapin S."/>
            <person name="Rodkhum C."/>
        </authorList>
    </citation>
    <scope>NUCLEOTIDE SEQUENCE [LARGE SCALE GENOMIC DNA]</scope>
    <source>
        <strain evidence="1 2">1215</strain>
    </source>
</reference>
<dbReference type="Proteomes" id="UP000197768">
    <property type="component" value="Unassembled WGS sequence"/>
</dbReference>
<name>A0A246GKF0_9FLAO</name>
<comment type="caution">
    <text evidence="1">The sequence shown here is derived from an EMBL/GenBank/DDBJ whole genome shotgun (WGS) entry which is preliminary data.</text>
</comment>
<evidence type="ECO:0000313" key="2">
    <source>
        <dbReference type="Proteomes" id="UP000197768"/>
    </source>
</evidence>
<dbReference type="Gene3D" id="2.60.120.1360">
    <property type="match status" value="1"/>
</dbReference>
<organism evidence="1 2">
    <name type="scientific">Flavobacterium davisii</name>
    <dbReference type="NCBI Taxonomy" id="2906077"/>
    <lineage>
        <taxon>Bacteria</taxon>
        <taxon>Pseudomonadati</taxon>
        <taxon>Bacteroidota</taxon>
        <taxon>Flavobacteriia</taxon>
        <taxon>Flavobacteriales</taxon>
        <taxon>Flavobacteriaceae</taxon>
        <taxon>Flavobacterium</taxon>
    </lineage>
</organism>
<dbReference type="AlphaFoldDB" id="A0A246GKF0"/>
<dbReference type="SUPFAM" id="SSF52266">
    <property type="entry name" value="SGNH hydrolase"/>
    <property type="match status" value="1"/>
</dbReference>
<evidence type="ECO:0008006" key="3">
    <source>
        <dbReference type="Google" id="ProtNLM"/>
    </source>
</evidence>
<dbReference type="RefSeq" id="WP_088391082.1">
    <property type="nucleotide sequence ID" value="NZ_MTCZ01000018.1"/>
</dbReference>
<accession>A0A246GKF0</accession>
<evidence type="ECO:0000313" key="1">
    <source>
        <dbReference type="EMBL" id="OWP84791.1"/>
    </source>
</evidence>